<keyword evidence="3" id="KW-0807">Transducer</keyword>
<feature type="region of interest" description="Disordered" evidence="4">
    <location>
        <begin position="1"/>
        <end position="68"/>
    </location>
</feature>
<dbReference type="PROSITE" id="PS51882">
    <property type="entry name" value="G_ALPHA"/>
    <property type="match status" value="1"/>
</dbReference>
<keyword evidence="2" id="KW-0342">GTP-binding</keyword>
<dbReference type="SMART" id="SM00275">
    <property type="entry name" value="G_alpha"/>
    <property type="match status" value="1"/>
</dbReference>
<feature type="compositionally biased region" description="Low complexity" evidence="4">
    <location>
        <begin position="1"/>
        <end position="60"/>
    </location>
</feature>
<dbReference type="Gene3D" id="3.40.50.300">
    <property type="entry name" value="P-loop containing nucleotide triphosphate hydrolases"/>
    <property type="match status" value="1"/>
</dbReference>
<dbReference type="InterPro" id="IPR001019">
    <property type="entry name" value="Gprotein_alpha_su"/>
</dbReference>
<dbReference type="Pfam" id="PF00503">
    <property type="entry name" value="G-alpha"/>
    <property type="match status" value="1"/>
</dbReference>
<dbReference type="SUPFAM" id="SSF47895">
    <property type="entry name" value="Transducin (alpha subunit), insertion domain"/>
    <property type="match status" value="1"/>
</dbReference>
<dbReference type="Gene3D" id="1.10.400.10">
    <property type="entry name" value="GI Alpha 1, domain 2-like"/>
    <property type="match status" value="1"/>
</dbReference>
<evidence type="ECO:0000256" key="3">
    <source>
        <dbReference type="ARBA" id="ARBA00023224"/>
    </source>
</evidence>
<dbReference type="InterPro" id="IPR011025">
    <property type="entry name" value="GproteinA_insert"/>
</dbReference>
<dbReference type="PANTHER" id="PTHR10218">
    <property type="entry name" value="GTP-BINDING PROTEIN ALPHA SUBUNIT"/>
    <property type="match status" value="1"/>
</dbReference>
<gene>
    <name evidence="5" type="primary">GPA1_4</name>
    <name evidence="5" type="ORF">BGZ96_011200</name>
</gene>
<proteinExistence type="predicted"/>
<reference evidence="5 6" key="1">
    <citation type="journal article" date="2020" name="Fungal Divers.">
        <title>Resolving the Mortierellaceae phylogeny through synthesis of multi-gene phylogenetics and phylogenomics.</title>
        <authorList>
            <person name="Vandepol N."/>
            <person name="Liber J."/>
            <person name="Desiro A."/>
            <person name="Na H."/>
            <person name="Kennedy M."/>
            <person name="Barry K."/>
            <person name="Grigoriev I.V."/>
            <person name="Miller A.N."/>
            <person name="O'Donnell K."/>
            <person name="Stajich J.E."/>
            <person name="Bonito G."/>
        </authorList>
    </citation>
    <scope>NUCLEOTIDE SEQUENCE [LARGE SCALE GENOMIC DNA]</scope>
    <source>
        <strain evidence="5 6">AD045</strain>
    </source>
</reference>
<keyword evidence="6" id="KW-1185">Reference proteome</keyword>
<dbReference type="InterPro" id="IPR027417">
    <property type="entry name" value="P-loop_NTPase"/>
</dbReference>
<protein>
    <submittedName>
        <fullName evidence="5">Guanine nucleotide-binding protein subunit alpha</fullName>
    </submittedName>
</protein>
<keyword evidence="1" id="KW-0547">Nucleotide-binding</keyword>
<evidence type="ECO:0000313" key="6">
    <source>
        <dbReference type="Proteomes" id="UP001194696"/>
    </source>
</evidence>
<dbReference type="SUPFAM" id="SSF52540">
    <property type="entry name" value="P-loop containing nucleoside triphosphate hydrolases"/>
    <property type="match status" value="1"/>
</dbReference>
<evidence type="ECO:0000256" key="2">
    <source>
        <dbReference type="ARBA" id="ARBA00023134"/>
    </source>
</evidence>
<evidence type="ECO:0000313" key="5">
    <source>
        <dbReference type="EMBL" id="KAG0284434.1"/>
    </source>
</evidence>
<evidence type="ECO:0000256" key="1">
    <source>
        <dbReference type="ARBA" id="ARBA00022741"/>
    </source>
</evidence>
<organism evidence="5 6">
    <name type="scientific">Linnemannia gamsii</name>
    <dbReference type="NCBI Taxonomy" id="64522"/>
    <lineage>
        <taxon>Eukaryota</taxon>
        <taxon>Fungi</taxon>
        <taxon>Fungi incertae sedis</taxon>
        <taxon>Mucoromycota</taxon>
        <taxon>Mortierellomycotina</taxon>
        <taxon>Mortierellomycetes</taxon>
        <taxon>Mortierellales</taxon>
        <taxon>Mortierellaceae</taxon>
        <taxon>Linnemannia</taxon>
    </lineage>
</organism>
<name>A0ABQ7JUE8_9FUNG</name>
<accession>A0ABQ7JUE8</accession>
<comment type="caution">
    <text evidence="5">The sequence shown here is derived from an EMBL/GenBank/DDBJ whole genome shotgun (WGS) entry which is preliminary data.</text>
</comment>
<dbReference type="PRINTS" id="PR00318">
    <property type="entry name" value="GPROTEINA"/>
</dbReference>
<dbReference type="CDD" id="cd00066">
    <property type="entry name" value="G-alpha"/>
    <property type="match status" value="1"/>
</dbReference>
<dbReference type="EMBL" id="JAAAIM010000772">
    <property type="protein sequence ID" value="KAG0284434.1"/>
    <property type="molecule type" value="Genomic_DNA"/>
</dbReference>
<dbReference type="PANTHER" id="PTHR10218:SF360">
    <property type="entry name" value="GUANINE NUCLEOTIDE-BINDING PROTEIN SUBUNIT ALPHA HOMOLOG"/>
    <property type="match status" value="1"/>
</dbReference>
<dbReference type="Proteomes" id="UP001194696">
    <property type="component" value="Unassembled WGS sequence"/>
</dbReference>
<evidence type="ECO:0000256" key="4">
    <source>
        <dbReference type="SAM" id="MobiDB-lite"/>
    </source>
</evidence>
<sequence length="457" mass="50745">MDLAGTTGASGPNSSSSTASNGSGPISLTSNSIPINTTNAININNSNNSNNSNSSPQSSSAPHVPGAHSIAAAQPSSAFPKMDRSEMRKAKAVSDAIDKALRADKERLQKERSAKLLILGPSETGKTTVLKQLKLLYGRKGLDVERQTYRRVVHLNVMKAIQALSYGLQKCNIPLEKPENIVHLETVMRLETTLKRYSITSIGFTNPAIPRKITDAKAETDMFLDMVPAIKALWADDGIQECFRVGTNINLQDSAQYFLDSVDRISELNYVPTDDDILQARVRTLAVSEHYFNIDSVLYKIYDVGGQKSLRKYWAPYFDDVDGIIFMAALSSFDQCCEEDERMNRMKECVVLFNSVANHKLFADTAFILFMNKIDVFQRKLDAGSLVKTHFAEYDGPNDYATASAFLHSRFLQQCKDTAKQIYTHFTHATDTNQMRVIVVAVNSIVQRMNLRSSGLL</sequence>